<name>A0ABM8UPK1_9BACT</name>
<proteinExistence type="predicted"/>
<evidence type="ECO:0000259" key="1">
    <source>
        <dbReference type="Pfam" id="PF00561"/>
    </source>
</evidence>
<dbReference type="RefSeq" id="WP_215233452.1">
    <property type="nucleotide sequence ID" value="NZ_CAJRAU010000002.1"/>
</dbReference>
<evidence type="ECO:0000313" key="2">
    <source>
        <dbReference type="EMBL" id="CAG5069378.1"/>
    </source>
</evidence>
<dbReference type="PANTHER" id="PTHR46331">
    <property type="entry name" value="VALACYCLOVIR HYDROLASE"/>
    <property type="match status" value="1"/>
</dbReference>
<gene>
    <name evidence="2" type="primary">cpo_2</name>
    <name evidence="2" type="ORF">DYBT9623_02114</name>
</gene>
<sequence length="262" mass="28669">MQNEFGFQSGYEQVNGIKMYYQIHGAGDVPLVLVHGGGSTIETTFGNIIPFFTKTRKVIAVDLQAHGRTGDREAGVSFEQDADDVAGLLKNLNFEKADFLGFSNGGSTVLQIASRHPHLVRKLVTVAATWKRAGLISGFFEFMETATLDNMPLPLQSAYLEVAENKEGLQVMHDKDRDRMRAFQDWPEEILTNLDVPALIISGNQDVITIDHAVETAKLIPRAELLILPGIHGACIGEICAARPGSKMPEFTAAAIAEFLDK</sequence>
<keyword evidence="2" id="KW-0575">Peroxidase</keyword>
<feature type="domain" description="AB hydrolase-1" evidence="1">
    <location>
        <begin position="30"/>
        <end position="128"/>
    </location>
</feature>
<dbReference type="PANTHER" id="PTHR46331:SF2">
    <property type="entry name" value="VALACYCLOVIR HYDROLASE"/>
    <property type="match status" value="1"/>
</dbReference>
<dbReference type="Gene3D" id="3.40.50.1820">
    <property type="entry name" value="alpha/beta hydrolase"/>
    <property type="match status" value="1"/>
</dbReference>
<dbReference type="EMBL" id="CAJRAU010000002">
    <property type="protein sequence ID" value="CAG5069378.1"/>
    <property type="molecule type" value="Genomic_DNA"/>
</dbReference>
<dbReference type="SUPFAM" id="SSF53474">
    <property type="entry name" value="alpha/beta-Hydrolases"/>
    <property type="match status" value="1"/>
</dbReference>
<dbReference type="EC" id="1.11.1.10" evidence="2"/>
<dbReference type="InterPro" id="IPR029058">
    <property type="entry name" value="AB_hydrolase_fold"/>
</dbReference>
<evidence type="ECO:0000313" key="3">
    <source>
        <dbReference type="Proteomes" id="UP000679725"/>
    </source>
</evidence>
<organism evidence="2 3">
    <name type="scientific">Dyadobacter linearis</name>
    <dbReference type="NCBI Taxonomy" id="2823330"/>
    <lineage>
        <taxon>Bacteria</taxon>
        <taxon>Pseudomonadati</taxon>
        <taxon>Bacteroidota</taxon>
        <taxon>Cytophagia</taxon>
        <taxon>Cytophagales</taxon>
        <taxon>Spirosomataceae</taxon>
        <taxon>Dyadobacter</taxon>
    </lineage>
</organism>
<dbReference type="Pfam" id="PF00561">
    <property type="entry name" value="Abhydrolase_1"/>
    <property type="match status" value="1"/>
</dbReference>
<accession>A0ABM8UPK1</accession>
<keyword evidence="3" id="KW-1185">Reference proteome</keyword>
<protein>
    <submittedName>
        <fullName evidence="2">Non-heme chloroperoxidase</fullName>
        <ecNumber evidence="2">1.11.1.10</ecNumber>
    </submittedName>
</protein>
<dbReference type="InterPro" id="IPR000073">
    <property type="entry name" value="AB_hydrolase_1"/>
</dbReference>
<keyword evidence="2" id="KW-0560">Oxidoreductase</keyword>
<dbReference type="Proteomes" id="UP000679725">
    <property type="component" value="Unassembled WGS sequence"/>
</dbReference>
<reference evidence="2 3" key="1">
    <citation type="submission" date="2021-04" db="EMBL/GenBank/DDBJ databases">
        <authorList>
            <person name="Rodrigo-Torres L."/>
            <person name="Arahal R. D."/>
            <person name="Lucena T."/>
        </authorList>
    </citation>
    <scope>NUCLEOTIDE SEQUENCE [LARGE SCALE GENOMIC DNA]</scope>
    <source>
        <strain evidence="2 3">CECT 9623</strain>
    </source>
</reference>
<comment type="caution">
    <text evidence="2">The sequence shown here is derived from an EMBL/GenBank/DDBJ whole genome shotgun (WGS) entry which is preliminary data.</text>
</comment>
<dbReference type="GO" id="GO:0016691">
    <property type="term" value="F:chloride peroxidase activity"/>
    <property type="evidence" value="ECO:0007669"/>
    <property type="project" value="UniProtKB-EC"/>
</dbReference>